<dbReference type="GO" id="GO:0016020">
    <property type="term" value="C:membrane"/>
    <property type="evidence" value="ECO:0007669"/>
    <property type="project" value="UniProtKB-SubCell"/>
</dbReference>
<comment type="subcellular location">
    <subcellularLocation>
        <location evidence="1">Membrane</location>
        <topology evidence="1">Multi-pass membrane protein</topology>
    </subcellularLocation>
</comment>
<evidence type="ECO:0000313" key="7">
    <source>
        <dbReference type="EMBL" id="RRD30658.1"/>
    </source>
</evidence>
<proteinExistence type="predicted"/>
<dbReference type="PANTHER" id="PTHR48022">
    <property type="entry name" value="PLASTIDIC GLUCOSE TRANSPORTER 4"/>
    <property type="match status" value="1"/>
</dbReference>
<sequence length="482" mass="48241">MWPSSPPGGAPPSRALPRAAASAGTSAPARPAGPCSAASAAGPVPEPRPPAPQGPRSPVRLRLYAWVTGLVLGSLDAILALRIAVGPDAGGPWTTSPLAVVLLMCGSAAVGSAAGAPILRRLGVRMAGVGADLLLIAGALLAVLPGARIDAALALGVALAGLGSGLLLLVAPQVCHELSLPGHRRLMPQAIALVPVGAALGVMGSWWLARSLTAGWLGVVAVALAHLGVVLVLPPSPVWLTGRGRDIEAFAALRGLHGTLEAAVAIDWARHEAGMAAEQQPLTLADLRVRGIRRAAGAAAVLVIAQEAPLGAAAIILAPAIVLILGGSGAQVAVSAVGWLLIAALALLLGGTATRRRFIAVMLGVSLAVIASTLLVALTAVSGRAALWLAVIPLVVVAGAQHALVLPACQGAVDPRVPPWLVGAQRRMVAVGRSVVRIPALAIPLAVLERGGPGVMAWVFFALAVASVVVVMARLPRELGAP</sequence>
<feature type="transmembrane region" description="Helical" evidence="6">
    <location>
        <begin position="298"/>
        <end position="326"/>
    </location>
</feature>
<dbReference type="PANTHER" id="PTHR48022:SF2">
    <property type="entry name" value="PLASTIDIC GLUCOSE TRANSPORTER 4"/>
    <property type="match status" value="1"/>
</dbReference>
<feature type="transmembrane region" description="Helical" evidence="6">
    <location>
        <begin position="63"/>
        <end position="85"/>
    </location>
</feature>
<organism evidence="7 8">
    <name type="scientific">Actinomyces bowdenii</name>
    <dbReference type="NCBI Taxonomy" id="131109"/>
    <lineage>
        <taxon>Bacteria</taxon>
        <taxon>Bacillati</taxon>
        <taxon>Actinomycetota</taxon>
        <taxon>Actinomycetes</taxon>
        <taxon>Actinomycetales</taxon>
        <taxon>Actinomycetaceae</taxon>
        <taxon>Actinomyces</taxon>
    </lineage>
</organism>
<feature type="compositionally biased region" description="Low complexity" evidence="5">
    <location>
        <begin position="11"/>
        <end position="43"/>
    </location>
</feature>
<keyword evidence="4 6" id="KW-0472">Membrane</keyword>
<dbReference type="InterPro" id="IPR005828">
    <property type="entry name" value="MFS_sugar_transport-like"/>
</dbReference>
<feature type="compositionally biased region" description="Pro residues" evidence="5">
    <location>
        <begin position="44"/>
        <end position="55"/>
    </location>
</feature>
<protein>
    <recommendedName>
        <fullName evidence="9">MFS transporter</fullName>
    </recommendedName>
</protein>
<evidence type="ECO:0000256" key="3">
    <source>
        <dbReference type="ARBA" id="ARBA00022989"/>
    </source>
</evidence>
<feature type="transmembrane region" description="Helical" evidence="6">
    <location>
        <begin position="151"/>
        <end position="170"/>
    </location>
</feature>
<keyword evidence="2 6" id="KW-0812">Transmembrane</keyword>
<keyword evidence="3 6" id="KW-1133">Transmembrane helix</keyword>
<dbReference type="InterPro" id="IPR050360">
    <property type="entry name" value="MFS_Sugar_Transporters"/>
</dbReference>
<dbReference type="EMBL" id="RQZC01000001">
    <property type="protein sequence ID" value="RRD30658.1"/>
    <property type="molecule type" value="Genomic_DNA"/>
</dbReference>
<feature type="transmembrane region" description="Helical" evidence="6">
    <location>
        <begin position="190"/>
        <end position="208"/>
    </location>
</feature>
<comment type="caution">
    <text evidence="7">The sequence shown here is derived from an EMBL/GenBank/DDBJ whole genome shotgun (WGS) entry which is preliminary data.</text>
</comment>
<feature type="transmembrane region" description="Helical" evidence="6">
    <location>
        <begin position="454"/>
        <end position="475"/>
    </location>
</feature>
<feature type="transmembrane region" description="Helical" evidence="6">
    <location>
        <begin position="214"/>
        <end position="233"/>
    </location>
</feature>
<dbReference type="AlphaFoldDB" id="A0A3P1VA75"/>
<feature type="region of interest" description="Disordered" evidence="5">
    <location>
        <begin position="1"/>
        <end position="56"/>
    </location>
</feature>
<feature type="transmembrane region" description="Helical" evidence="6">
    <location>
        <begin position="387"/>
        <end position="409"/>
    </location>
</feature>
<dbReference type="OrthoDB" id="3261091at2"/>
<evidence type="ECO:0000256" key="1">
    <source>
        <dbReference type="ARBA" id="ARBA00004141"/>
    </source>
</evidence>
<evidence type="ECO:0000256" key="4">
    <source>
        <dbReference type="ARBA" id="ARBA00023136"/>
    </source>
</evidence>
<evidence type="ECO:0008006" key="9">
    <source>
        <dbReference type="Google" id="ProtNLM"/>
    </source>
</evidence>
<feature type="transmembrane region" description="Helical" evidence="6">
    <location>
        <begin position="358"/>
        <end position="381"/>
    </location>
</feature>
<feature type="transmembrane region" description="Helical" evidence="6">
    <location>
        <begin position="126"/>
        <end position="145"/>
    </location>
</feature>
<dbReference type="Gene3D" id="1.20.1250.20">
    <property type="entry name" value="MFS general substrate transporter like domains"/>
    <property type="match status" value="1"/>
</dbReference>
<evidence type="ECO:0000256" key="5">
    <source>
        <dbReference type="SAM" id="MobiDB-lite"/>
    </source>
</evidence>
<feature type="transmembrane region" description="Helical" evidence="6">
    <location>
        <begin position="97"/>
        <end position="119"/>
    </location>
</feature>
<keyword evidence="8" id="KW-1185">Reference proteome</keyword>
<evidence type="ECO:0000256" key="2">
    <source>
        <dbReference type="ARBA" id="ARBA00022692"/>
    </source>
</evidence>
<accession>A0A3P1VA75</accession>
<gene>
    <name evidence="7" type="ORF">EII10_00615</name>
</gene>
<feature type="compositionally biased region" description="Pro residues" evidence="5">
    <location>
        <begin position="1"/>
        <end position="10"/>
    </location>
</feature>
<dbReference type="Pfam" id="PF00083">
    <property type="entry name" value="Sugar_tr"/>
    <property type="match status" value="1"/>
</dbReference>
<dbReference type="Proteomes" id="UP000271272">
    <property type="component" value="Unassembled WGS sequence"/>
</dbReference>
<evidence type="ECO:0000313" key="8">
    <source>
        <dbReference type="Proteomes" id="UP000271272"/>
    </source>
</evidence>
<dbReference type="InterPro" id="IPR036259">
    <property type="entry name" value="MFS_trans_sf"/>
</dbReference>
<evidence type="ECO:0000256" key="6">
    <source>
        <dbReference type="SAM" id="Phobius"/>
    </source>
</evidence>
<name>A0A3P1VA75_9ACTO</name>
<dbReference type="SUPFAM" id="SSF103473">
    <property type="entry name" value="MFS general substrate transporter"/>
    <property type="match status" value="1"/>
</dbReference>
<dbReference type="GO" id="GO:0005351">
    <property type="term" value="F:carbohydrate:proton symporter activity"/>
    <property type="evidence" value="ECO:0007669"/>
    <property type="project" value="TreeGrafter"/>
</dbReference>
<feature type="transmembrane region" description="Helical" evidence="6">
    <location>
        <begin position="332"/>
        <end position="351"/>
    </location>
</feature>
<reference evidence="7 8" key="1">
    <citation type="submission" date="2018-11" db="EMBL/GenBank/DDBJ databases">
        <title>Genomes From Bacteria Associated with the Canine Oral Cavity: a Test Case for Automated Genome-Based Taxonomic Assignment.</title>
        <authorList>
            <person name="Coil D.A."/>
            <person name="Jospin G."/>
            <person name="Darling A.E."/>
            <person name="Wallis C."/>
            <person name="Davis I.J."/>
            <person name="Harris S."/>
            <person name="Eisen J.A."/>
            <person name="Holcombe L.J."/>
            <person name="O'Flynn C."/>
        </authorList>
    </citation>
    <scope>NUCLEOTIDE SEQUENCE [LARGE SCALE GENOMIC DNA]</scope>
    <source>
        <strain evidence="7 8">OH5050</strain>
    </source>
</reference>